<dbReference type="PROSITE" id="PS51747">
    <property type="entry name" value="CYT_DCMP_DEAMINASES_2"/>
    <property type="match status" value="1"/>
</dbReference>
<sequence length="141" mass="15539">MEETHEFWMRMAIDLAKESKTPFGAVVVDPEGQFVGAYNTAIHNGPTAHAEINVLKKISSLDYNHADELILYSTVEPCPMCMSAIIWAQIGQVVYGADIPFAQTKGKQINIRAQEVINAGWTEAILIGGILKTECEKLFGQ</sequence>
<feature type="domain" description="CMP/dCMP-type deaminase" evidence="3">
    <location>
        <begin position="3"/>
        <end position="110"/>
    </location>
</feature>
<dbReference type="Proteomes" id="UP000240608">
    <property type="component" value="Unassembled WGS sequence"/>
</dbReference>
<dbReference type="PROSITE" id="PS00903">
    <property type="entry name" value="CYT_DCMP_DEAMINASES_1"/>
    <property type="match status" value="1"/>
</dbReference>
<keyword evidence="1" id="KW-0479">Metal-binding</keyword>
<keyword evidence="2" id="KW-0862">Zinc</keyword>
<evidence type="ECO:0000256" key="1">
    <source>
        <dbReference type="ARBA" id="ARBA00022723"/>
    </source>
</evidence>
<dbReference type="InterPro" id="IPR016193">
    <property type="entry name" value="Cytidine_deaminase-like"/>
</dbReference>
<dbReference type="InterPro" id="IPR002125">
    <property type="entry name" value="CMP_dCMP_dom"/>
</dbReference>
<evidence type="ECO:0000256" key="2">
    <source>
        <dbReference type="ARBA" id="ARBA00022833"/>
    </source>
</evidence>
<proteinExistence type="predicted"/>
<dbReference type="GO" id="GO:0008270">
    <property type="term" value="F:zinc ion binding"/>
    <property type="evidence" value="ECO:0007669"/>
    <property type="project" value="InterPro"/>
</dbReference>
<gene>
    <name evidence="4" type="ORF">C9994_08450</name>
</gene>
<dbReference type="PANTHER" id="PTHR11079">
    <property type="entry name" value="CYTOSINE DEAMINASE FAMILY MEMBER"/>
    <property type="match status" value="1"/>
</dbReference>
<comment type="caution">
    <text evidence="4">The sequence shown here is derived from an EMBL/GenBank/DDBJ whole genome shotgun (WGS) entry which is preliminary data.</text>
</comment>
<dbReference type="AlphaFoldDB" id="A0A2T4DQX4"/>
<dbReference type="Pfam" id="PF00383">
    <property type="entry name" value="dCMP_cyt_deam_1"/>
    <property type="match status" value="1"/>
</dbReference>
<dbReference type="InterPro" id="IPR016192">
    <property type="entry name" value="APOBEC/CMP_deaminase_Zn-bd"/>
</dbReference>
<protein>
    <submittedName>
        <fullName evidence="4">Nucleoside deaminase</fullName>
    </submittedName>
</protein>
<dbReference type="Gene3D" id="3.40.140.10">
    <property type="entry name" value="Cytidine Deaminase, domain 2"/>
    <property type="match status" value="1"/>
</dbReference>
<dbReference type="GO" id="GO:0016787">
    <property type="term" value="F:hydrolase activity"/>
    <property type="evidence" value="ECO:0007669"/>
    <property type="project" value="InterPro"/>
</dbReference>
<reference evidence="4 5" key="1">
    <citation type="submission" date="2018-03" db="EMBL/GenBank/DDBJ databases">
        <title>Cross-interface Injection: A General Nanoliter Liquid Handling Method Applied to Single Cells Genome Amplification Automated Nanoliter Liquid Handling Applied to Single Cell Multiple Displacement Amplification.</title>
        <authorList>
            <person name="Yun J."/>
            <person name="Xu P."/>
            <person name="Xu J."/>
            <person name="Dai X."/>
            <person name="Wang Y."/>
            <person name="Zheng X."/>
            <person name="Cao C."/>
            <person name="Yi Q."/>
            <person name="Zhu Y."/>
            <person name="Wang L."/>
            <person name="Dong Z."/>
            <person name="Huang Y."/>
            <person name="Huang L."/>
            <person name="Du W."/>
        </authorList>
    </citation>
    <scope>NUCLEOTIDE SEQUENCE [LARGE SCALE GENOMIC DNA]</scope>
    <source>
        <strain evidence="4 5">Z-D1-2</strain>
    </source>
</reference>
<name>A0A2T4DQX4_9BACT</name>
<organism evidence="4 5">
    <name type="scientific">Marivirga lumbricoides</name>
    <dbReference type="NCBI Taxonomy" id="1046115"/>
    <lineage>
        <taxon>Bacteria</taxon>
        <taxon>Pseudomonadati</taxon>
        <taxon>Bacteroidota</taxon>
        <taxon>Cytophagia</taxon>
        <taxon>Cytophagales</taxon>
        <taxon>Marivirgaceae</taxon>
        <taxon>Marivirga</taxon>
    </lineage>
</organism>
<dbReference type="SUPFAM" id="SSF53927">
    <property type="entry name" value="Cytidine deaminase-like"/>
    <property type="match status" value="1"/>
</dbReference>
<dbReference type="PANTHER" id="PTHR11079:SF162">
    <property type="entry name" value="RIBOFLAVIN BIOSYNTHESIS PROTEIN PYRD, CHLOROPLASTIC"/>
    <property type="match status" value="1"/>
</dbReference>
<dbReference type="EMBL" id="PYVU01000062">
    <property type="protein sequence ID" value="PTB96197.1"/>
    <property type="molecule type" value="Genomic_DNA"/>
</dbReference>
<evidence type="ECO:0000313" key="5">
    <source>
        <dbReference type="Proteomes" id="UP000240608"/>
    </source>
</evidence>
<accession>A0A2T4DQX4</accession>
<dbReference type="CDD" id="cd01285">
    <property type="entry name" value="nucleoside_deaminase"/>
    <property type="match status" value="1"/>
</dbReference>
<evidence type="ECO:0000313" key="4">
    <source>
        <dbReference type="EMBL" id="PTB96197.1"/>
    </source>
</evidence>
<evidence type="ECO:0000259" key="3">
    <source>
        <dbReference type="PROSITE" id="PS51747"/>
    </source>
</evidence>